<evidence type="ECO:0000313" key="6">
    <source>
        <dbReference type="Proteomes" id="UP001357485"/>
    </source>
</evidence>
<dbReference type="InterPro" id="IPR024083">
    <property type="entry name" value="Fumarase/histidase_N"/>
</dbReference>
<dbReference type="InterPro" id="IPR009049">
    <property type="entry name" value="Argininosuccinate_lyase"/>
</dbReference>
<comment type="caution">
    <text evidence="5">The sequence shown here is derived from an EMBL/GenBank/DDBJ whole genome shotgun (WGS) entry which is preliminary data.</text>
</comment>
<dbReference type="InterPro" id="IPR029419">
    <property type="entry name" value="Arg_succ_lyase_C"/>
</dbReference>
<evidence type="ECO:0000259" key="3">
    <source>
        <dbReference type="Pfam" id="PF00206"/>
    </source>
</evidence>
<dbReference type="PRINTS" id="PR00145">
    <property type="entry name" value="ARGSUCLYASE"/>
</dbReference>
<dbReference type="Gene3D" id="1.10.275.10">
    <property type="entry name" value="Fumarase/aspartase (N-terminal domain)"/>
    <property type="match status" value="1"/>
</dbReference>
<feature type="domain" description="Argininosuccinate lyase C-terminal" evidence="4">
    <location>
        <begin position="355"/>
        <end position="422"/>
    </location>
</feature>
<dbReference type="SUPFAM" id="SSF48557">
    <property type="entry name" value="L-aspartase-like"/>
    <property type="match status" value="1"/>
</dbReference>
<dbReference type="PANTHER" id="PTHR43814:SF1">
    <property type="entry name" value="ARGININOSUCCINATE LYASE"/>
    <property type="match status" value="1"/>
</dbReference>
<dbReference type="Gene3D" id="1.20.200.10">
    <property type="entry name" value="Fumarase/aspartase (Central domain)"/>
    <property type="match status" value="1"/>
</dbReference>
<organism evidence="5 6">
    <name type="scientific">Cryomyces antarcticus</name>
    <dbReference type="NCBI Taxonomy" id="329879"/>
    <lineage>
        <taxon>Eukaryota</taxon>
        <taxon>Fungi</taxon>
        <taxon>Dikarya</taxon>
        <taxon>Ascomycota</taxon>
        <taxon>Pezizomycotina</taxon>
        <taxon>Dothideomycetes</taxon>
        <taxon>Dothideomycetes incertae sedis</taxon>
        <taxon>Cryomyces</taxon>
    </lineage>
</organism>
<gene>
    <name evidence="5" type="primary">ARG4</name>
    <name evidence="5" type="ORF">LTR16_002941</name>
</gene>
<evidence type="ECO:0000259" key="4">
    <source>
        <dbReference type="Pfam" id="PF14698"/>
    </source>
</evidence>
<evidence type="ECO:0000256" key="2">
    <source>
        <dbReference type="ARBA" id="ARBA00032749"/>
    </source>
</evidence>
<name>A0ABR0M7H1_9PEZI</name>
<keyword evidence="5" id="KW-0456">Lyase</keyword>
<sequence>GLDPLMVAYNESIYYDRAFYAEDIRGSIAWARANKNSGLLTEDEFSAIEKGFTQVHQEWQSNTFDIKPGVDEDIHTANERRLGEIIGTGIAGKLHTGRSRNEQVATDMRLWLREQLKQIEGYLVDLLKVVAARAEQDIEHVMPGYTHLQKAQPIRWSHWMLSYGLAFATDLQRLREVVKRVNRSPLGCGALAGNPFNIDRDAMAKELGFDELIYNSMAGVADRDFVVETMQWGSMLMLHMSRWAEDLIIYSSGEFCFVKLADAYSTGSSLMPQKKNPDSLELLRGKSGRAFGQMAGLMMTIKGIPSTYNKDLQESVEPLLNHVKTVGDSIQIATGVLSTLVIQPQKMLAALTPDMLATDLADYLVRKGVPFRETHHISGRVVALAENEGTPMDKLTFEQLQGIDKRFEKDIEETFNYQKSVEMRSAKGGTSKSSVEEQIRVLKEMLAGQ</sequence>
<dbReference type="Pfam" id="PF00206">
    <property type="entry name" value="Lyase_1"/>
    <property type="match status" value="1"/>
</dbReference>
<dbReference type="CDD" id="cd01359">
    <property type="entry name" value="Argininosuccinate_lyase"/>
    <property type="match status" value="1"/>
</dbReference>
<dbReference type="InterPro" id="IPR020557">
    <property type="entry name" value="Fumarate_lyase_CS"/>
</dbReference>
<reference evidence="5 6" key="1">
    <citation type="submission" date="2023-08" db="EMBL/GenBank/DDBJ databases">
        <title>Black Yeasts Isolated from many extreme environments.</title>
        <authorList>
            <person name="Coleine C."/>
            <person name="Stajich J.E."/>
            <person name="Selbmann L."/>
        </authorList>
    </citation>
    <scope>NUCLEOTIDE SEQUENCE [LARGE SCALE GENOMIC DNA]</scope>
    <source>
        <strain evidence="5 6">CCFEE 536</strain>
    </source>
</reference>
<dbReference type="PRINTS" id="PR00149">
    <property type="entry name" value="FUMRATELYASE"/>
</dbReference>
<dbReference type="Pfam" id="PF14698">
    <property type="entry name" value="ASL_C2"/>
    <property type="match status" value="1"/>
</dbReference>
<dbReference type="InterPro" id="IPR022761">
    <property type="entry name" value="Fumarate_lyase_N"/>
</dbReference>
<dbReference type="PANTHER" id="PTHR43814">
    <property type="entry name" value="ARGININOSUCCINATE LYASE"/>
    <property type="match status" value="1"/>
</dbReference>
<dbReference type="Proteomes" id="UP001357485">
    <property type="component" value="Unassembled WGS sequence"/>
</dbReference>
<dbReference type="HAMAP" id="MF_00006">
    <property type="entry name" value="Arg_succ_lyase"/>
    <property type="match status" value="1"/>
</dbReference>
<proteinExistence type="inferred from homology"/>
<evidence type="ECO:0000313" key="5">
    <source>
        <dbReference type="EMBL" id="KAK5289450.1"/>
    </source>
</evidence>
<dbReference type="PROSITE" id="PS00163">
    <property type="entry name" value="FUMARATE_LYASES"/>
    <property type="match status" value="1"/>
</dbReference>
<comment type="similarity">
    <text evidence="1">Belongs to the lyase 1 family. Argininosuccinate lyase subfamily.</text>
</comment>
<feature type="domain" description="Fumarate lyase N-terminal" evidence="3">
    <location>
        <begin position="3"/>
        <end position="292"/>
    </location>
</feature>
<dbReference type="GO" id="GO:0004056">
    <property type="term" value="F:argininosuccinate lyase activity"/>
    <property type="evidence" value="ECO:0007669"/>
    <property type="project" value="UniProtKB-EC"/>
</dbReference>
<dbReference type="InterPro" id="IPR000362">
    <property type="entry name" value="Fumarate_lyase_fam"/>
</dbReference>
<dbReference type="EMBL" id="JAVRRA010000266">
    <property type="protein sequence ID" value="KAK5289450.1"/>
    <property type="molecule type" value="Genomic_DNA"/>
</dbReference>
<protein>
    <recommendedName>
        <fullName evidence="2">Arginosuccinase</fullName>
    </recommendedName>
</protein>
<evidence type="ECO:0000256" key="1">
    <source>
        <dbReference type="ARBA" id="ARBA00010755"/>
    </source>
</evidence>
<dbReference type="Gene3D" id="1.10.40.30">
    <property type="entry name" value="Fumarase/aspartase (C-terminal domain)"/>
    <property type="match status" value="1"/>
</dbReference>
<dbReference type="NCBIfam" id="TIGR00838">
    <property type="entry name" value="argH"/>
    <property type="match status" value="1"/>
</dbReference>
<dbReference type="InterPro" id="IPR008948">
    <property type="entry name" value="L-Aspartase-like"/>
</dbReference>
<keyword evidence="6" id="KW-1185">Reference proteome</keyword>
<feature type="non-terminal residue" evidence="5">
    <location>
        <position position="1"/>
    </location>
</feature>
<accession>A0ABR0M7H1</accession>